<proteinExistence type="predicted"/>
<keyword evidence="3 6" id="KW-1133">Transmembrane helix</keyword>
<comment type="subcellular location">
    <subcellularLocation>
        <location evidence="1">Membrane</location>
        <topology evidence="1">Single-pass membrane protein</topology>
    </subcellularLocation>
</comment>
<dbReference type="RefSeq" id="WP_229719054.1">
    <property type="nucleotide sequence ID" value="NZ_BMMH01000015.1"/>
</dbReference>
<dbReference type="Proteomes" id="UP000638263">
    <property type="component" value="Unassembled WGS sequence"/>
</dbReference>
<evidence type="ECO:0000256" key="3">
    <source>
        <dbReference type="ARBA" id="ARBA00022989"/>
    </source>
</evidence>
<evidence type="ECO:0000256" key="5">
    <source>
        <dbReference type="SAM" id="MobiDB-lite"/>
    </source>
</evidence>
<feature type="compositionally biased region" description="Basic and acidic residues" evidence="5">
    <location>
        <begin position="264"/>
        <end position="283"/>
    </location>
</feature>
<dbReference type="Pfam" id="PF04228">
    <property type="entry name" value="Zn_peptidase"/>
    <property type="match status" value="1"/>
</dbReference>
<evidence type="ECO:0000256" key="6">
    <source>
        <dbReference type="SAM" id="Phobius"/>
    </source>
</evidence>
<feature type="transmembrane region" description="Helical" evidence="6">
    <location>
        <begin position="35"/>
        <end position="55"/>
    </location>
</feature>
<evidence type="ECO:0000256" key="2">
    <source>
        <dbReference type="ARBA" id="ARBA00022692"/>
    </source>
</evidence>
<evidence type="ECO:0000313" key="8">
    <source>
        <dbReference type="Proteomes" id="UP000638263"/>
    </source>
</evidence>
<dbReference type="AlphaFoldDB" id="A0A917RV22"/>
<name>A0A917RV22_9NOCA</name>
<protein>
    <submittedName>
        <fullName evidence="7">Peptidase</fullName>
    </submittedName>
</protein>
<evidence type="ECO:0000256" key="1">
    <source>
        <dbReference type="ARBA" id="ARBA00004167"/>
    </source>
</evidence>
<feature type="region of interest" description="Disordered" evidence="5">
    <location>
        <begin position="62"/>
        <end position="84"/>
    </location>
</feature>
<evidence type="ECO:0000256" key="4">
    <source>
        <dbReference type="ARBA" id="ARBA00023136"/>
    </source>
</evidence>
<feature type="region of interest" description="Disordered" evidence="5">
    <location>
        <begin position="264"/>
        <end position="289"/>
    </location>
</feature>
<keyword evidence="4 6" id="KW-0472">Membrane</keyword>
<gene>
    <name evidence="7" type="ORF">GCM10011588_56260</name>
</gene>
<keyword evidence="8" id="KW-1185">Reference proteome</keyword>
<reference evidence="7" key="1">
    <citation type="journal article" date="2014" name="Int. J. Syst. Evol. Microbiol.">
        <title>Complete genome sequence of Corynebacterium casei LMG S-19264T (=DSM 44701T), isolated from a smear-ripened cheese.</title>
        <authorList>
            <consortium name="US DOE Joint Genome Institute (JGI-PGF)"/>
            <person name="Walter F."/>
            <person name="Albersmeier A."/>
            <person name="Kalinowski J."/>
            <person name="Ruckert C."/>
        </authorList>
    </citation>
    <scope>NUCLEOTIDE SEQUENCE</scope>
    <source>
        <strain evidence="7">CGMCC 4.3508</strain>
    </source>
</reference>
<keyword evidence="2 6" id="KW-0812">Transmembrane</keyword>
<dbReference type="InterPro" id="IPR007343">
    <property type="entry name" value="Uncharacterised_pept_Zn_put"/>
</dbReference>
<comment type="caution">
    <text evidence="7">The sequence shown here is derived from an EMBL/GenBank/DDBJ whole genome shotgun (WGS) entry which is preliminary data.</text>
</comment>
<dbReference type="PANTHER" id="PTHR30168:SF0">
    <property type="entry name" value="INNER MEMBRANE PROTEIN"/>
    <property type="match status" value="1"/>
</dbReference>
<accession>A0A917RV22</accession>
<reference evidence="7" key="2">
    <citation type="submission" date="2020-09" db="EMBL/GenBank/DDBJ databases">
        <authorList>
            <person name="Sun Q."/>
            <person name="Zhou Y."/>
        </authorList>
    </citation>
    <scope>NUCLEOTIDE SEQUENCE</scope>
    <source>
        <strain evidence="7">CGMCC 4.3508</strain>
    </source>
</reference>
<organism evidence="7 8">
    <name type="scientific">Nocardia jinanensis</name>
    <dbReference type="NCBI Taxonomy" id="382504"/>
    <lineage>
        <taxon>Bacteria</taxon>
        <taxon>Bacillati</taxon>
        <taxon>Actinomycetota</taxon>
        <taxon>Actinomycetes</taxon>
        <taxon>Mycobacteriales</taxon>
        <taxon>Nocardiaceae</taxon>
        <taxon>Nocardia</taxon>
    </lineage>
</organism>
<evidence type="ECO:0000313" key="7">
    <source>
        <dbReference type="EMBL" id="GGL34241.1"/>
    </source>
</evidence>
<dbReference type="EMBL" id="BMMH01000015">
    <property type="protein sequence ID" value="GGL34241.1"/>
    <property type="molecule type" value="Genomic_DNA"/>
</dbReference>
<sequence length="314" mass="33625">MAGYRPIVAPPMPPPVPYRLPNAPRPRTRRRSGSTLLLVLAVIVVLVGALVRGALNSDTLRVLGPQPEHSYDTGETGPAQTGTNPLLTDADATLIPADCEYSPWSAEEDTARAFFESAGRCLESAWQPVLEDAGLPFEPPTVLVSASTDGITTPCTGSTSNFAAFYCPANRTVYMPISQLQTDYYEDNWVVYLSVFAHEYGHHIQNMSGILLAANSARVDAGARSTEGLELSRRVELQANCFDGMYLVSAADGGALTGQQLTDARTDADHRGDQHGDMRDHGTPENGGRWFGLGVEHNLTAECNTFTAAAGAVS</sequence>
<dbReference type="PANTHER" id="PTHR30168">
    <property type="entry name" value="PUTATIVE MEMBRANE PROTEIN YPFJ"/>
    <property type="match status" value="1"/>
</dbReference>
<dbReference type="GO" id="GO:0016020">
    <property type="term" value="C:membrane"/>
    <property type="evidence" value="ECO:0007669"/>
    <property type="project" value="UniProtKB-SubCell"/>
</dbReference>